<dbReference type="GO" id="GO:0005684">
    <property type="term" value="C:U2-type spliceosomal complex"/>
    <property type="evidence" value="ECO:0007669"/>
    <property type="project" value="TreeGrafter"/>
</dbReference>
<feature type="compositionally biased region" description="Basic and acidic residues" evidence="2">
    <location>
        <begin position="305"/>
        <end position="334"/>
    </location>
</feature>
<feature type="compositionally biased region" description="Basic and acidic residues" evidence="2">
    <location>
        <begin position="277"/>
        <end position="292"/>
    </location>
</feature>
<dbReference type="InterPro" id="IPR051112">
    <property type="entry name" value="CWC26_splicing_factor"/>
</dbReference>
<feature type="compositionally biased region" description="Basic and acidic residues" evidence="2">
    <location>
        <begin position="100"/>
        <end position="116"/>
    </location>
</feature>
<comment type="similarity">
    <text evidence="1">Belongs to the CWC26 family.</text>
</comment>
<dbReference type="Proteomes" id="UP001162060">
    <property type="component" value="Unassembled WGS sequence"/>
</dbReference>
<feature type="compositionally biased region" description="Basic and acidic residues" evidence="2">
    <location>
        <begin position="353"/>
        <end position="368"/>
    </location>
</feature>
<name>A0AAV1VPQ2_9STRA</name>
<feature type="region of interest" description="Disordered" evidence="2">
    <location>
        <begin position="99"/>
        <end position="498"/>
    </location>
</feature>
<dbReference type="Pfam" id="PF09736">
    <property type="entry name" value="Bud13"/>
    <property type="match status" value="1"/>
</dbReference>
<feature type="compositionally biased region" description="Basic residues" evidence="2">
    <location>
        <begin position="25"/>
        <end position="34"/>
    </location>
</feature>
<dbReference type="PANTHER" id="PTHR31809:SF0">
    <property type="entry name" value="BUD13 HOMOLOG"/>
    <property type="match status" value="1"/>
</dbReference>
<protein>
    <recommendedName>
        <fullName evidence="5">Pre-mRNA-splicing factor CWC26</fullName>
    </recommendedName>
</protein>
<feature type="compositionally biased region" description="Basic and acidic residues" evidence="2">
    <location>
        <begin position="150"/>
        <end position="177"/>
    </location>
</feature>
<proteinExistence type="inferred from homology"/>
<dbReference type="GO" id="GO:0070274">
    <property type="term" value="C:RES complex"/>
    <property type="evidence" value="ECO:0007669"/>
    <property type="project" value="TreeGrafter"/>
</dbReference>
<feature type="compositionally biased region" description="Basic residues" evidence="2">
    <location>
        <begin position="372"/>
        <end position="392"/>
    </location>
</feature>
<dbReference type="PANTHER" id="PTHR31809">
    <property type="entry name" value="BUD13 HOMOLOG"/>
    <property type="match status" value="1"/>
</dbReference>
<dbReference type="AlphaFoldDB" id="A0AAV1VPQ2"/>
<gene>
    <name evidence="3" type="ORF">PM001_LOCUS33309</name>
</gene>
<feature type="compositionally biased region" description="Polar residues" evidence="2">
    <location>
        <begin position="458"/>
        <end position="470"/>
    </location>
</feature>
<dbReference type="GO" id="GO:0003723">
    <property type="term" value="F:RNA binding"/>
    <property type="evidence" value="ECO:0007669"/>
    <property type="project" value="TreeGrafter"/>
</dbReference>
<feature type="region of interest" description="Disordered" evidence="2">
    <location>
        <begin position="14"/>
        <end position="58"/>
    </location>
</feature>
<dbReference type="EMBL" id="CAKLBY020000393">
    <property type="protein sequence ID" value="CAK7948159.1"/>
    <property type="molecule type" value="Genomic_DNA"/>
</dbReference>
<feature type="compositionally biased region" description="Basic and acidic residues" evidence="2">
    <location>
        <begin position="35"/>
        <end position="46"/>
    </location>
</feature>
<evidence type="ECO:0000313" key="4">
    <source>
        <dbReference type="Proteomes" id="UP001162060"/>
    </source>
</evidence>
<feature type="compositionally biased region" description="Basic and acidic residues" evidence="2">
    <location>
        <begin position="446"/>
        <end position="457"/>
    </location>
</feature>
<organism evidence="3 4">
    <name type="scientific">Peronospora matthiolae</name>
    <dbReference type="NCBI Taxonomy" id="2874970"/>
    <lineage>
        <taxon>Eukaryota</taxon>
        <taxon>Sar</taxon>
        <taxon>Stramenopiles</taxon>
        <taxon>Oomycota</taxon>
        <taxon>Peronosporomycetes</taxon>
        <taxon>Peronosporales</taxon>
        <taxon>Peronosporaceae</taxon>
        <taxon>Peronospora</taxon>
    </lineage>
</organism>
<comment type="caution">
    <text evidence="3">The sequence shown here is derived from an EMBL/GenBank/DDBJ whole genome shotgun (WGS) entry which is preliminary data.</text>
</comment>
<feature type="compositionally biased region" description="Basic and acidic residues" evidence="2">
    <location>
        <begin position="241"/>
        <end position="260"/>
    </location>
</feature>
<evidence type="ECO:0008006" key="5">
    <source>
        <dbReference type="Google" id="ProtNLM"/>
    </source>
</evidence>
<dbReference type="InterPro" id="IPR018609">
    <property type="entry name" value="Bud13"/>
</dbReference>
<evidence type="ECO:0000313" key="3">
    <source>
        <dbReference type="EMBL" id="CAK7948159.1"/>
    </source>
</evidence>
<feature type="compositionally biased region" description="Basic and acidic residues" evidence="2">
    <location>
        <begin position="485"/>
        <end position="498"/>
    </location>
</feature>
<accession>A0AAV1VPQ2</accession>
<feature type="compositionally biased region" description="Basic and acidic residues" evidence="2">
    <location>
        <begin position="402"/>
        <end position="414"/>
    </location>
</feature>
<reference evidence="3" key="1">
    <citation type="submission" date="2024-01" db="EMBL/GenBank/DDBJ databases">
        <authorList>
            <person name="Webb A."/>
        </authorList>
    </citation>
    <scope>NUCLEOTIDE SEQUENCE</scope>
    <source>
        <strain evidence="3">Pm1</strain>
    </source>
</reference>
<evidence type="ECO:0000256" key="2">
    <source>
        <dbReference type="SAM" id="MobiDB-lite"/>
    </source>
</evidence>
<feature type="compositionally biased region" description="Basic and acidic residues" evidence="2">
    <location>
        <begin position="126"/>
        <end position="135"/>
    </location>
</feature>
<sequence>MTSKVEYLRRYLSSASSDAVDGEKKKKKRKKVRHSKDATRGTHVVDADDAWESSAPHRDKIERKWELDAVEDELPLVVALVGDEDPVDAQDLPVYVDSGKYLDDYQGKKKAEKQVDDGDLSPPRKKGGEGRRRNDESDDEIPPVRKSKKKDGASPRYRSGDDFVTSELERGAFRDESVENVSLRTKARSKQSSKSKEEVEDASPPRRSTRVKRDDDASPPRRRRRSSTLLRRSRDDDEEEQGRKHYNRDDDGESKAESSRTRNSSVEKTTKNALLPKESHHIDEGLKRDEQKRRHLPSSSPSAPDRQRRVDSLGRDIPPRSDRDSISRDNDASSKCHKNNTTNRRSRSQNRGRVSDHYRKRDSDRDQSAHTSRPRRKSRSRSRLPRARHHRDSRSPSVRVARSPERVKRLDSHGRNGRHHSQSMDRSHSRSRGSKQRSTQHVSVAAREKKLSDEHNGRTGSRTGNITSPTPDGAKSASRKVTSHSNEKKESQVESLNEKEVKRAGLFTAAEFDRQREIAAKLKDSLHAADASEMGANAETVYRDKRGRKLDMLNEIVRQQEVLDGKRKREEREEYEWGTGEVQKRERKSKQELVEQMKKTPFARHEDDEELERKRRERVRAFDPMHSKIFQENSLNTHTAAKAKKSKMGTKKAIKVKPKYTGPPAPPNRFGIVPGYRWDGVVRGTNWEEKIMMRQNANAAGRRRSLQVCSC</sequence>
<evidence type="ECO:0000256" key="1">
    <source>
        <dbReference type="ARBA" id="ARBA00011069"/>
    </source>
</evidence>
<dbReference type="GO" id="GO:0000398">
    <property type="term" value="P:mRNA splicing, via spliceosome"/>
    <property type="evidence" value="ECO:0007669"/>
    <property type="project" value="TreeGrafter"/>
</dbReference>